<reference evidence="2 3" key="1">
    <citation type="journal article" date="2013" name="Nat. Commun.">
        <title>Genome analysis reveals insights into physiology and longevity of the Brandt's bat Myotis brandtii.</title>
        <authorList>
            <person name="Seim I."/>
            <person name="Fang X."/>
            <person name="Xiong Z."/>
            <person name="Lobanov A.V."/>
            <person name="Huang Z."/>
            <person name="Ma S."/>
            <person name="Feng Y."/>
            <person name="Turanov A.A."/>
            <person name="Zhu Y."/>
            <person name="Lenz T.L."/>
            <person name="Gerashchenko M.V."/>
            <person name="Fan D."/>
            <person name="Hee Yim S."/>
            <person name="Yao X."/>
            <person name="Jordan D."/>
            <person name="Xiong Y."/>
            <person name="Ma Y."/>
            <person name="Lyapunov A.N."/>
            <person name="Chen G."/>
            <person name="Kulakova O.I."/>
            <person name="Sun Y."/>
            <person name="Lee S.G."/>
            <person name="Bronson R.T."/>
            <person name="Moskalev A.A."/>
            <person name="Sunyaev S.R."/>
            <person name="Zhang G."/>
            <person name="Krogh A."/>
            <person name="Wang J."/>
            <person name="Gladyshev V.N."/>
        </authorList>
    </citation>
    <scope>NUCLEOTIDE SEQUENCE [LARGE SCALE GENOMIC DNA]</scope>
</reference>
<name>S7P7S4_MYOBR</name>
<proteinExistence type="predicted"/>
<evidence type="ECO:0000256" key="1">
    <source>
        <dbReference type="SAM" id="MobiDB-lite"/>
    </source>
</evidence>
<evidence type="ECO:0000313" key="3">
    <source>
        <dbReference type="Proteomes" id="UP000052978"/>
    </source>
</evidence>
<dbReference type="Proteomes" id="UP000052978">
    <property type="component" value="Unassembled WGS sequence"/>
</dbReference>
<accession>S7P7S4</accession>
<dbReference type="AlphaFoldDB" id="S7P7S4"/>
<protein>
    <submittedName>
        <fullName evidence="2">Uncharacterized protein</fullName>
    </submittedName>
</protein>
<dbReference type="EMBL" id="KE161426">
    <property type="protein sequence ID" value="EPQ03752.1"/>
    <property type="molecule type" value="Genomic_DNA"/>
</dbReference>
<sequence length="99" mass="10582">MQVIKITTQRGPSDQAIACGKGIRTPYGRMTAGKRRWKWMVPKAKSYLSKANAYGGSNSEEGGNLPSLPVPSFPLPRPPAFSAASVRLKGPEEGPSVVL</sequence>
<organism evidence="2 3">
    <name type="scientific">Myotis brandtii</name>
    <name type="common">Brandt's bat</name>
    <dbReference type="NCBI Taxonomy" id="109478"/>
    <lineage>
        <taxon>Eukaryota</taxon>
        <taxon>Metazoa</taxon>
        <taxon>Chordata</taxon>
        <taxon>Craniata</taxon>
        <taxon>Vertebrata</taxon>
        <taxon>Euteleostomi</taxon>
        <taxon>Mammalia</taxon>
        <taxon>Eutheria</taxon>
        <taxon>Laurasiatheria</taxon>
        <taxon>Chiroptera</taxon>
        <taxon>Yangochiroptera</taxon>
        <taxon>Vespertilionidae</taxon>
        <taxon>Myotis</taxon>
    </lineage>
</organism>
<feature type="region of interest" description="Disordered" evidence="1">
    <location>
        <begin position="53"/>
        <end position="72"/>
    </location>
</feature>
<gene>
    <name evidence="2" type="ORF">D623_10007273</name>
</gene>
<evidence type="ECO:0000313" key="2">
    <source>
        <dbReference type="EMBL" id="EPQ03752.1"/>
    </source>
</evidence>
<keyword evidence="3" id="KW-1185">Reference proteome</keyword>